<dbReference type="InterPro" id="IPR016167">
    <property type="entry name" value="FAD-bd_PCMH_sub1"/>
</dbReference>
<dbReference type="InterPro" id="IPR006093">
    <property type="entry name" value="Oxy_OxRdtase_FAD_BS"/>
</dbReference>
<dbReference type="PROSITE" id="PS00862">
    <property type="entry name" value="OX2_COVAL_FAD"/>
    <property type="match status" value="1"/>
</dbReference>
<dbReference type="InterPro" id="IPR016169">
    <property type="entry name" value="FAD-bd_PCMH_sub2"/>
</dbReference>
<dbReference type="SUPFAM" id="SSF55103">
    <property type="entry name" value="FAD-linked oxidases, C-terminal domain"/>
    <property type="match status" value="1"/>
</dbReference>
<feature type="domain" description="FAD-binding PCMH-type" evidence="6">
    <location>
        <begin position="31"/>
        <end position="201"/>
    </location>
</feature>
<dbReference type="InterPro" id="IPR012951">
    <property type="entry name" value="BBE"/>
</dbReference>
<keyword evidence="4" id="KW-0274">FAD</keyword>
<dbReference type="GO" id="GO:0071949">
    <property type="term" value="F:FAD binding"/>
    <property type="evidence" value="ECO:0007669"/>
    <property type="project" value="InterPro"/>
</dbReference>
<dbReference type="InterPro" id="IPR016164">
    <property type="entry name" value="FAD-linked_Oxase-like_C"/>
</dbReference>
<keyword evidence="3" id="KW-0285">Flavoprotein</keyword>
<dbReference type="GO" id="GO:0016491">
    <property type="term" value="F:oxidoreductase activity"/>
    <property type="evidence" value="ECO:0007669"/>
    <property type="project" value="UniProtKB-KW"/>
</dbReference>
<dbReference type="Gene3D" id="3.30.43.10">
    <property type="entry name" value="Uridine Diphospho-n-acetylenolpyruvylglucosamine Reductase, domain 2"/>
    <property type="match status" value="1"/>
</dbReference>
<protein>
    <submittedName>
        <fullName evidence="7">FAD-binding oxidoreductase</fullName>
    </submittedName>
</protein>
<dbReference type="InterPro" id="IPR050416">
    <property type="entry name" value="FAD-linked_Oxidoreductase"/>
</dbReference>
<dbReference type="InterPro" id="IPR016166">
    <property type="entry name" value="FAD-bd_PCMH"/>
</dbReference>
<dbReference type="OrthoDB" id="9775082at2"/>
<dbReference type="InterPro" id="IPR006094">
    <property type="entry name" value="Oxid_FAD_bind_N"/>
</dbReference>
<dbReference type="Gene3D" id="3.30.465.10">
    <property type="match status" value="1"/>
</dbReference>
<dbReference type="PANTHER" id="PTHR42973">
    <property type="entry name" value="BINDING OXIDOREDUCTASE, PUTATIVE (AFU_ORTHOLOGUE AFUA_1G17690)-RELATED"/>
    <property type="match status" value="1"/>
</dbReference>
<gene>
    <name evidence="7" type="ORF">ER308_18400</name>
</gene>
<proteinExistence type="inferred from homology"/>
<organism evidence="7 8">
    <name type="scientific">Egibacter rhizosphaerae</name>
    <dbReference type="NCBI Taxonomy" id="1670831"/>
    <lineage>
        <taxon>Bacteria</taxon>
        <taxon>Bacillati</taxon>
        <taxon>Actinomycetota</taxon>
        <taxon>Nitriliruptoria</taxon>
        <taxon>Egibacterales</taxon>
        <taxon>Egibacteraceae</taxon>
        <taxon>Egibacter</taxon>
    </lineage>
</organism>
<evidence type="ECO:0000256" key="2">
    <source>
        <dbReference type="ARBA" id="ARBA00005466"/>
    </source>
</evidence>
<dbReference type="SUPFAM" id="SSF56176">
    <property type="entry name" value="FAD-binding/transporter-associated domain-like"/>
    <property type="match status" value="1"/>
</dbReference>
<accession>A0A411YLM0</accession>
<comment type="cofactor">
    <cofactor evidence="1">
        <name>FAD</name>
        <dbReference type="ChEBI" id="CHEBI:57692"/>
    </cofactor>
</comment>
<evidence type="ECO:0000259" key="6">
    <source>
        <dbReference type="PROSITE" id="PS51387"/>
    </source>
</evidence>
<keyword evidence="5" id="KW-0560">Oxidoreductase</keyword>
<dbReference type="Pfam" id="PF01565">
    <property type="entry name" value="FAD_binding_4"/>
    <property type="match status" value="1"/>
</dbReference>
<evidence type="ECO:0000256" key="5">
    <source>
        <dbReference type="ARBA" id="ARBA00023002"/>
    </source>
</evidence>
<dbReference type="Gene3D" id="3.40.462.20">
    <property type="match status" value="1"/>
</dbReference>
<keyword evidence="8" id="KW-1185">Reference proteome</keyword>
<dbReference type="EMBL" id="CP036402">
    <property type="protein sequence ID" value="QBI22116.1"/>
    <property type="molecule type" value="Genomic_DNA"/>
</dbReference>
<evidence type="ECO:0000313" key="7">
    <source>
        <dbReference type="EMBL" id="QBI22116.1"/>
    </source>
</evidence>
<evidence type="ECO:0000313" key="8">
    <source>
        <dbReference type="Proteomes" id="UP000291469"/>
    </source>
</evidence>
<dbReference type="Proteomes" id="UP000291469">
    <property type="component" value="Chromosome"/>
</dbReference>
<dbReference type="InterPro" id="IPR036318">
    <property type="entry name" value="FAD-bd_PCMH-like_sf"/>
</dbReference>
<evidence type="ECO:0000256" key="1">
    <source>
        <dbReference type="ARBA" id="ARBA00001974"/>
    </source>
</evidence>
<dbReference type="AlphaFoldDB" id="A0A411YLM0"/>
<comment type="similarity">
    <text evidence="2">Belongs to the oxygen-dependent FAD-linked oxidoreductase family.</text>
</comment>
<evidence type="ECO:0000256" key="3">
    <source>
        <dbReference type="ARBA" id="ARBA00022630"/>
    </source>
</evidence>
<sequence length="456" mass="49310">MEGRLEGFRGRTVLPGDPEYEQARKVWNGSIDRYPAAVLRCTGVADVIAGLRLVRELELPVAVRGGGHNVAGFGTCDDGVVLDLSPMNSVRVDPHNRTARVEPGLVWGELDRETQAFGLAVTGGVMSTTGVAGFTLGGGIGWLQRRFGLACDNLRSADLVTAEGELVHASERDEPELLWGLRGGGGNFGIVTALDFDLHPVGPQVFSGLVAWPADQAPEVLAFFREFTAQAPDELTTIAICRTAPPAPFLPEWIHGAPIVALACCYAGPVEAGEAACAPLRAFGSPVADAMAPRPYTAFNAMFDGSWAPGFQNYWKAEFLTDLPGPCVDVLSHYAANHSSPLSDFKVAHLGGAIARIGEDETAYGHRDAPFVLNINTRWSDPNETERHVEHTRRIWEAASPFSHGGAYVNFLGDEGHERVRDAYGPDKFRRLQDLKRAYDPSNAFRLNQNVVPEAN</sequence>
<dbReference type="Pfam" id="PF08031">
    <property type="entry name" value="BBE"/>
    <property type="match status" value="1"/>
</dbReference>
<evidence type="ECO:0000256" key="4">
    <source>
        <dbReference type="ARBA" id="ARBA00022827"/>
    </source>
</evidence>
<name>A0A411YLM0_9ACTN</name>
<reference evidence="7 8" key="1">
    <citation type="submission" date="2019-01" db="EMBL/GenBank/DDBJ databases">
        <title>Egibacter rhizosphaerae EGI 80759T.</title>
        <authorList>
            <person name="Chen D.-D."/>
            <person name="Tian Y."/>
            <person name="Jiao J.-Y."/>
            <person name="Zhang X.-T."/>
            <person name="Zhang Y.-G."/>
            <person name="Zhang Y."/>
            <person name="Xiao M."/>
            <person name="Shu W.-S."/>
            <person name="Li W.-J."/>
        </authorList>
    </citation>
    <scope>NUCLEOTIDE SEQUENCE [LARGE SCALE GENOMIC DNA]</scope>
    <source>
        <strain evidence="7 8">EGI 80759</strain>
    </source>
</reference>
<dbReference type="PANTHER" id="PTHR42973:SF39">
    <property type="entry name" value="FAD-BINDING PCMH-TYPE DOMAIN-CONTAINING PROTEIN"/>
    <property type="match status" value="1"/>
</dbReference>
<dbReference type="PROSITE" id="PS51387">
    <property type="entry name" value="FAD_PCMH"/>
    <property type="match status" value="1"/>
</dbReference>
<dbReference type="KEGG" id="erz:ER308_18400"/>